<dbReference type="PANTHER" id="PTHR32161">
    <property type="entry name" value="DPP6 N-TERMINAL DOMAIN-LIKE PROTEIN"/>
    <property type="match status" value="1"/>
</dbReference>
<dbReference type="InterPro" id="IPR011659">
    <property type="entry name" value="WD40"/>
</dbReference>
<keyword evidence="2" id="KW-1185">Reference proteome</keyword>
<organism evidence="1 2">
    <name type="scientific">Morus notabilis</name>
    <dbReference type="NCBI Taxonomy" id="981085"/>
    <lineage>
        <taxon>Eukaryota</taxon>
        <taxon>Viridiplantae</taxon>
        <taxon>Streptophyta</taxon>
        <taxon>Embryophyta</taxon>
        <taxon>Tracheophyta</taxon>
        <taxon>Spermatophyta</taxon>
        <taxon>Magnoliopsida</taxon>
        <taxon>eudicotyledons</taxon>
        <taxon>Gunneridae</taxon>
        <taxon>Pentapetalae</taxon>
        <taxon>rosids</taxon>
        <taxon>fabids</taxon>
        <taxon>Rosales</taxon>
        <taxon>Moraceae</taxon>
        <taxon>Moreae</taxon>
        <taxon>Morus</taxon>
    </lineage>
</organism>
<dbReference type="Pfam" id="PF07676">
    <property type="entry name" value="PD40"/>
    <property type="match status" value="3"/>
</dbReference>
<sequence length="726" mass="81947">MAEKRGSIAFFATYRPPVALDIFSCPQELPQTTSNHQGHEVHMTDGKSYNYNAKVIPPAALKTILKRPELASQRIYKAADVDSGHLSGLIFVSERDNLETLHIALRFNDDTVPKVFSLADVFGTRSFNGVRMEDSGCFAGDYLIYVSTKEPAVRRRQPWTAVYRTNLKTGKTDRLTPLGEADLSPSVSPCGKKIAVASFERKKHQWDGEIEDLKTNIFVMNVEEPFDRNLVIRNGGWPTWGDEDVIFFHRKDEGFWGVYQADISDGLTYSLVTPKGIDAITPAAINDTTVVVATIRKKSKLTDVLLEEAQYRHIEIFDSTQPQKSIHLTRKIRPKADHFNPFVIDIGGNKRIGYHRCKIEHLKSEDDIPKRFHQLRSPHQDIGLFRVSGVFPTFSNDGSKLAFVDNEFKSLWVVDNNGPNRVYTMKYDNMFAPVWNQDPQKDTLYVCVGPSFSADKELQICAILDVTSGNQQRIDLTRPSSNGFSCNSAFPSTNREGTKLVYRSTRGDKRYKNLYIMEDAQVGEYGHGKITRLTNGSWTDTHCQWSPTGDWIVFSSTRDKPEDAPKSDNGLDPGYFAIYLVKVNDPSVVVRVTGSGSDLTGHVNHPFFSPDRKSIVVTSDLAGVSVDPISLPLFLHSVRPYGDIFTIDIDPDDINKNWDVKEFNRITHSRYENATGSWTVFSTRDSKAEWNRLLRDKDNPRPCPYAHGDGGESWQTEVNLVIPKRC</sequence>
<dbReference type="eggNOG" id="ENOG502SHXZ">
    <property type="taxonomic scope" value="Eukaryota"/>
</dbReference>
<dbReference type="EMBL" id="KE343390">
    <property type="protein sequence ID" value="EXB28518.1"/>
    <property type="molecule type" value="Genomic_DNA"/>
</dbReference>
<dbReference type="KEGG" id="mnt:21389580"/>
<accession>W9QMC2</accession>
<reference evidence="2" key="1">
    <citation type="submission" date="2013-01" db="EMBL/GenBank/DDBJ databases">
        <title>Draft Genome Sequence of a Mulberry Tree, Morus notabilis C.K. Schneid.</title>
        <authorList>
            <person name="He N."/>
            <person name="Zhao S."/>
        </authorList>
    </citation>
    <scope>NUCLEOTIDE SEQUENCE</scope>
</reference>
<dbReference type="SUPFAM" id="SSF82171">
    <property type="entry name" value="DPP6 N-terminal domain-like"/>
    <property type="match status" value="1"/>
</dbReference>
<evidence type="ECO:0000313" key="1">
    <source>
        <dbReference type="EMBL" id="EXB28518.1"/>
    </source>
</evidence>
<dbReference type="OrthoDB" id="43744at2759"/>
<protein>
    <recommendedName>
        <fullName evidence="3">Protein TolB</fullName>
    </recommendedName>
</protein>
<evidence type="ECO:0008006" key="3">
    <source>
        <dbReference type="Google" id="ProtNLM"/>
    </source>
</evidence>
<dbReference type="AlphaFoldDB" id="W9QMC2"/>
<dbReference type="Proteomes" id="UP000030645">
    <property type="component" value="Unassembled WGS sequence"/>
</dbReference>
<dbReference type="Gene3D" id="2.120.10.30">
    <property type="entry name" value="TolB, C-terminal domain"/>
    <property type="match status" value="2"/>
</dbReference>
<evidence type="ECO:0000313" key="2">
    <source>
        <dbReference type="Proteomes" id="UP000030645"/>
    </source>
</evidence>
<proteinExistence type="predicted"/>
<name>W9QMC2_9ROSA</name>
<dbReference type="STRING" id="981085.W9QMC2"/>
<dbReference type="PANTHER" id="PTHR32161:SF21">
    <property type="entry name" value="OS03G0314500 PROTEIN"/>
    <property type="match status" value="1"/>
</dbReference>
<gene>
    <name evidence="1" type="ORF">L484_006140</name>
</gene>
<dbReference type="InterPro" id="IPR011042">
    <property type="entry name" value="6-blade_b-propeller_TolB-like"/>
</dbReference>